<evidence type="ECO:0000256" key="5">
    <source>
        <dbReference type="ARBA" id="ARBA00023277"/>
    </source>
</evidence>
<evidence type="ECO:0000256" key="7">
    <source>
        <dbReference type="ARBA" id="ARBA00023326"/>
    </source>
</evidence>
<proteinExistence type="predicted"/>
<reference evidence="8" key="1">
    <citation type="journal article" date="2023" name="Mol. Ecol. Resour.">
        <title>Chromosome-level genome assembly of a triploid poplar Populus alba 'Berolinensis'.</title>
        <authorList>
            <person name="Chen S."/>
            <person name="Yu Y."/>
            <person name="Wang X."/>
            <person name="Wang S."/>
            <person name="Zhang T."/>
            <person name="Zhou Y."/>
            <person name="He R."/>
            <person name="Meng N."/>
            <person name="Wang Y."/>
            <person name="Liu W."/>
            <person name="Liu Z."/>
            <person name="Liu J."/>
            <person name="Guo Q."/>
            <person name="Huang H."/>
            <person name="Sederoff R.R."/>
            <person name="Wang G."/>
            <person name="Qu G."/>
            <person name="Chen S."/>
        </authorList>
    </citation>
    <scope>NUCLEOTIDE SEQUENCE</scope>
    <source>
        <strain evidence="8">SC-2020</strain>
    </source>
</reference>
<evidence type="ECO:0000256" key="1">
    <source>
        <dbReference type="ARBA" id="ARBA00000822"/>
    </source>
</evidence>
<dbReference type="GO" id="GO:0008843">
    <property type="term" value="F:endochitinase activity"/>
    <property type="evidence" value="ECO:0007669"/>
    <property type="project" value="UniProtKB-EC"/>
</dbReference>
<dbReference type="InterPro" id="IPR017853">
    <property type="entry name" value="GH"/>
</dbReference>
<keyword evidence="3" id="KW-0378">Hydrolase</keyword>
<evidence type="ECO:0000256" key="2">
    <source>
        <dbReference type="ARBA" id="ARBA00012729"/>
    </source>
</evidence>
<accession>A0AAD6LMD8</accession>
<keyword evidence="4" id="KW-0146">Chitin degradation</keyword>
<dbReference type="PROSITE" id="PS01095">
    <property type="entry name" value="GH18_1"/>
    <property type="match status" value="1"/>
</dbReference>
<keyword evidence="9" id="KW-1185">Reference proteome</keyword>
<dbReference type="GO" id="GO:0005576">
    <property type="term" value="C:extracellular region"/>
    <property type="evidence" value="ECO:0007669"/>
    <property type="project" value="TreeGrafter"/>
</dbReference>
<dbReference type="InterPro" id="IPR001579">
    <property type="entry name" value="Glyco_hydro_18_chit_AS"/>
</dbReference>
<dbReference type="EC" id="3.2.1.14" evidence="2"/>
<dbReference type="GO" id="GO:0006032">
    <property type="term" value="P:chitin catabolic process"/>
    <property type="evidence" value="ECO:0007669"/>
    <property type="project" value="UniProtKB-KW"/>
</dbReference>
<dbReference type="PANTHER" id="PTHR45708:SF21">
    <property type="entry name" value="ACIDIC ENDOCHITINASE"/>
    <property type="match status" value="1"/>
</dbReference>
<evidence type="ECO:0000256" key="3">
    <source>
        <dbReference type="ARBA" id="ARBA00022801"/>
    </source>
</evidence>
<comment type="caution">
    <text evidence="8">The sequence shown here is derived from an EMBL/GenBank/DDBJ whole genome shotgun (WGS) entry which is preliminary data.</text>
</comment>
<protein>
    <recommendedName>
        <fullName evidence="2">chitinase</fullName>
        <ecNumber evidence="2">3.2.1.14</ecNumber>
    </recommendedName>
</protein>
<keyword evidence="7" id="KW-0624">Polysaccharide degradation</keyword>
<evidence type="ECO:0000256" key="6">
    <source>
        <dbReference type="ARBA" id="ARBA00023295"/>
    </source>
</evidence>
<dbReference type="SUPFAM" id="SSF51445">
    <property type="entry name" value="(Trans)glycosidases"/>
    <property type="match status" value="1"/>
</dbReference>
<sequence length="175" mass="20146">MGEKRKEEGKRRRRRVWNRREKWRGEGKRGGALMEERREFVIGSAIIGDLRADEEEEGGKGGWNDGLDEKGRILRNEPCWTLQPGKRWLYNCQRWHQELSAARDQGGQSSSRPLGDAVLDGIDFDIEQGSTLYWEDLARFLSKHGRKVYLAAAPQCRFPDSNLGTALNTGLFYYV</sequence>
<comment type="catalytic activity">
    <reaction evidence="1">
        <text>Random endo-hydrolysis of N-acetyl-beta-D-glucosaminide (1-&gt;4)-beta-linkages in chitin and chitodextrins.</text>
        <dbReference type="EC" id="3.2.1.14"/>
    </reaction>
</comment>
<evidence type="ECO:0000256" key="4">
    <source>
        <dbReference type="ARBA" id="ARBA00023024"/>
    </source>
</evidence>
<dbReference type="PANTHER" id="PTHR45708">
    <property type="entry name" value="ENDOCHITINASE"/>
    <property type="match status" value="1"/>
</dbReference>
<evidence type="ECO:0000313" key="8">
    <source>
        <dbReference type="EMBL" id="KAJ6969807.1"/>
    </source>
</evidence>
<gene>
    <name evidence="8" type="ORF">NC653_034379</name>
</gene>
<name>A0AAD6LMD8_9ROSI</name>
<dbReference type="Proteomes" id="UP001164929">
    <property type="component" value="Chromosome 15"/>
</dbReference>
<dbReference type="AlphaFoldDB" id="A0AAD6LMD8"/>
<dbReference type="EMBL" id="JAQIZT010000015">
    <property type="protein sequence ID" value="KAJ6969807.1"/>
    <property type="molecule type" value="Genomic_DNA"/>
</dbReference>
<dbReference type="InterPro" id="IPR050542">
    <property type="entry name" value="Glycosyl_Hydrlase18_Chitinase"/>
</dbReference>
<dbReference type="Gene3D" id="3.20.20.80">
    <property type="entry name" value="Glycosidases"/>
    <property type="match status" value="1"/>
</dbReference>
<keyword evidence="5" id="KW-0119">Carbohydrate metabolism</keyword>
<evidence type="ECO:0000313" key="9">
    <source>
        <dbReference type="Proteomes" id="UP001164929"/>
    </source>
</evidence>
<keyword evidence="6" id="KW-0326">Glycosidase</keyword>
<organism evidence="8 9">
    <name type="scientific">Populus alba x Populus x berolinensis</name>
    <dbReference type="NCBI Taxonomy" id="444605"/>
    <lineage>
        <taxon>Eukaryota</taxon>
        <taxon>Viridiplantae</taxon>
        <taxon>Streptophyta</taxon>
        <taxon>Embryophyta</taxon>
        <taxon>Tracheophyta</taxon>
        <taxon>Spermatophyta</taxon>
        <taxon>Magnoliopsida</taxon>
        <taxon>eudicotyledons</taxon>
        <taxon>Gunneridae</taxon>
        <taxon>Pentapetalae</taxon>
        <taxon>rosids</taxon>
        <taxon>fabids</taxon>
        <taxon>Malpighiales</taxon>
        <taxon>Salicaceae</taxon>
        <taxon>Saliceae</taxon>
        <taxon>Populus</taxon>
    </lineage>
</organism>
<dbReference type="GO" id="GO:0000272">
    <property type="term" value="P:polysaccharide catabolic process"/>
    <property type="evidence" value="ECO:0007669"/>
    <property type="project" value="UniProtKB-KW"/>
</dbReference>